<dbReference type="RefSeq" id="WP_256540453.1">
    <property type="nucleotide sequence ID" value="NZ_JANHOH010000006.1"/>
</dbReference>
<comment type="caution">
    <text evidence="1">The sequence shown here is derived from an EMBL/GenBank/DDBJ whole genome shotgun (WGS) entry which is preliminary data.</text>
</comment>
<dbReference type="EMBL" id="JANHOH010000006">
    <property type="protein sequence ID" value="MCQ6960266.1"/>
    <property type="molecule type" value="Genomic_DNA"/>
</dbReference>
<dbReference type="Proteomes" id="UP001204376">
    <property type="component" value="Unassembled WGS sequence"/>
</dbReference>
<sequence length="154" mass="18049">MESWQELEENIYFKDGSLRDICVFNTNIEDWQKWANLVNENYNVLFNNYVSPITKKQIDLKEVVNYWDGIQEECLSASVFLDTIEIKTYFFAESFIENDITPMDIRSINDHHCLMLYMKGLSKALNKEVVLTPENTPEIALVRVNDDEIVISII</sequence>
<evidence type="ECO:0000313" key="1">
    <source>
        <dbReference type="EMBL" id="MCQ6960266.1"/>
    </source>
</evidence>
<protein>
    <submittedName>
        <fullName evidence="1">Uncharacterized protein</fullName>
    </submittedName>
</protein>
<proteinExistence type="predicted"/>
<organism evidence="1 2">
    <name type="scientific">Mucilaginibacter aquariorum</name>
    <dbReference type="NCBI Taxonomy" id="2967225"/>
    <lineage>
        <taxon>Bacteria</taxon>
        <taxon>Pseudomonadati</taxon>
        <taxon>Bacteroidota</taxon>
        <taxon>Sphingobacteriia</taxon>
        <taxon>Sphingobacteriales</taxon>
        <taxon>Sphingobacteriaceae</taxon>
        <taxon>Mucilaginibacter</taxon>
    </lineage>
</organism>
<reference evidence="1 2" key="1">
    <citation type="submission" date="2022-07" db="EMBL/GenBank/DDBJ databases">
        <title>Mucilaginibacter sp. JC4.</title>
        <authorList>
            <person name="Le V."/>
            <person name="Ko S.-R."/>
            <person name="Ahn C.-Y."/>
            <person name="Oh H.-M."/>
        </authorList>
    </citation>
    <scope>NUCLEOTIDE SEQUENCE [LARGE SCALE GENOMIC DNA]</scope>
    <source>
        <strain evidence="1 2">JC4</strain>
    </source>
</reference>
<keyword evidence="2" id="KW-1185">Reference proteome</keyword>
<evidence type="ECO:0000313" key="2">
    <source>
        <dbReference type="Proteomes" id="UP001204376"/>
    </source>
</evidence>
<accession>A0ABT1T6M7</accession>
<name>A0ABT1T6M7_9SPHI</name>
<gene>
    <name evidence="1" type="ORF">NPE20_19960</name>
</gene>